<feature type="transmembrane region" description="Helical" evidence="6">
    <location>
        <begin position="152"/>
        <end position="174"/>
    </location>
</feature>
<protein>
    <submittedName>
        <fullName evidence="7">Tryptophan-rich sensory protein</fullName>
    </submittedName>
</protein>
<name>A0A1H9TTR7_9ACTN</name>
<dbReference type="PANTHER" id="PTHR10057">
    <property type="entry name" value="PERIPHERAL-TYPE BENZODIAZEPINE RECEPTOR"/>
    <property type="match status" value="1"/>
</dbReference>
<gene>
    <name evidence="7" type="ORF">SAMN05443377_12819</name>
</gene>
<dbReference type="Gene3D" id="1.20.1260.100">
    <property type="entry name" value="TspO/MBR protein"/>
    <property type="match status" value="1"/>
</dbReference>
<accession>A0A1H9TTR7</accession>
<evidence type="ECO:0000256" key="6">
    <source>
        <dbReference type="SAM" id="Phobius"/>
    </source>
</evidence>
<comment type="subcellular location">
    <subcellularLocation>
        <location evidence="1">Membrane</location>
        <topology evidence="1">Multi-pass membrane protein</topology>
    </subcellularLocation>
</comment>
<evidence type="ECO:0000256" key="5">
    <source>
        <dbReference type="ARBA" id="ARBA00023136"/>
    </source>
</evidence>
<dbReference type="CDD" id="cd15904">
    <property type="entry name" value="TSPO_MBR"/>
    <property type="match status" value="1"/>
</dbReference>
<evidence type="ECO:0000256" key="2">
    <source>
        <dbReference type="ARBA" id="ARBA00007524"/>
    </source>
</evidence>
<dbReference type="InterPro" id="IPR038330">
    <property type="entry name" value="TspO/MBR-related_sf"/>
</dbReference>
<dbReference type="RefSeq" id="WP_091971087.1">
    <property type="nucleotide sequence ID" value="NZ_FOGZ01000028.1"/>
</dbReference>
<keyword evidence="3 6" id="KW-0812">Transmembrane</keyword>
<feature type="transmembrane region" description="Helical" evidence="6">
    <location>
        <begin position="64"/>
        <end position="88"/>
    </location>
</feature>
<comment type="similarity">
    <text evidence="2">Belongs to the TspO/BZRP family.</text>
</comment>
<keyword evidence="5 6" id="KW-0472">Membrane</keyword>
<evidence type="ECO:0000313" key="7">
    <source>
        <dbReference type="EMBL" id="SES00615.1"/>
    </source>
</evidence>
<dbReference type="PANTHER" id="PTHR10057:SF0">
    <property type="entry name" value="TRANSLOCATOR PROTEIN"/>
    <property type="match status" value="1"/>
</dbReference>
<feature type="transmembrane region" description="Helical" evidence="6">
    <location>
        <begin position="26"/>
        <end position="44"/>
    </location>
</feature>
<sequence>MSIVRALRRWTLDPGPSPRDRRIRNAVVSTSAVAATAVLGSLATEPEGGWYATLAKPSWQPPRAVFPIAWTLLYVDIAATSTLVLNELERRGDAEAAHRFRIALGANLVLNAGWCWLFFRGQNLPASAVVAGVLAASSTSLAVSAGRVRGRYGVLLGGYAAWTAFATALSGAIWKLNAG</sequence>
<feature type="transmembrane region" description="Helical" evidence="6">
    <location>
        <begin position="100"/>
        <end position="119"/>
    </location>
</feature>
<dbReference type="OrthoDB" id="9795496at2"/>
<dbReference type="EMBL" id="FOGZ01000028">
    <property type="protein sequence ID" value="SES00615.1"/>
    <property type="molecule type" value="Genomic_DNA"/>
</dbReference>
<keyword evidence="4 6" id="KW-1133">Transmembrane helix</keyword>
<feature type="transmembrane region" description="Helical" evidence="6">
    <location>
        <begin position="125"/>
        <end position="145"/>
    </location>
</feature>
<dbReference type="Proteomes" id="UP000198815">
    <property type="component" value="Unassembled WGS sequence"/>
</dbReference>
<dbReference type="FunFam" id="1.20.1260.100:FF:000001">
    <property type="entry name" value="translocator protein 2"/>
    <property type="match status" value="1"/>
</dbReference>
<evidence type="ECO:0000256" key="4">
    <source>
        <dbReference type="ARBA" id="ARBA00022989"/>
    </source>
</evidence>
<dbReference type="PIRSF" id="PIRSF005859">
    <property type="entry name" value="PBR"/>
    <property type="match status" value="1"/>
</dbReference>
<dbReference type="GO" id="GO:0016020">
    <property type="term" value="C:membrane"/>
    <property type="evidence" value="ECO:0007669"/>
    <property type="project" value="UniProtKB-SubCell"/>
</dbReference>
<evidence type="ECO:0000313" key="8">
    <source>
        <dbReference type="Proteomes" id="UP000198815"/>
    </source>
</evidence>
<proteinExistence type="inferred from homology"/>
<dbReference type="GO" id="GO:0033013">
    <property type="term" value="P:tetrapyrrole metabolic process"/>
    <property type="evidence" value="ECO:0007669"/>
    <property type="project" value="UniProtKB-ARBA"/>
</dbReference>
<keyword evidence="8" id="KW-1185">Reference proteome</keyword>
<evidence type="ECO:0000256" key="1">
    <source>
        <dbReference type="ARBA" id="ARBA00004141"/>
    </source>
</evidence>
<dbReference type="AlphaFoldDB" id="A0A1H9TTR7"/>
<evidence type="ECO:0000256" key="3">
    <source>
        <dbReference type="ARBA" id="ARBA00022692"/>
    </source>
</evidence>
<organism evidence="7 8">
    <name type="scientific">Propionibacterium cyclohexanicum</name>
    <dbReference type="NCBI Taxonomy" id="64702"/>
    <lineage>
        <taxon>Bacteria</taxon>
        <taxon>Bacillati</taxon>
        <taxon>Actinomycetota</taxon>
        <taxon>Actinomycetes</taxon>
        <taxon>Propionibacteriales</taxon>
        <taxon>Propionibacteriaceae</taxon>
        <taxon>Propionibacterium</taxon>
    </lineage>
</organism>
<dbReference type="InterPro" id="IPR004307">
    <property type="entry name" value="TspO_MBR"/>
</dbReference>
<reference evidence="7 8" key="1">
    <citation type="submission" date="2016-10" db="EMBL/GenBank/DDBJ databases">
        <authorList>
            <person name="de Groot N.N."/>
        </authorList>
    </citation>
    <scope>NUCLEOTIDE SEQUENCE [LARGE SCALE GENOMIC DNA]</scope>
    <source>
        <strain evidence="7 8">DSM 16859</strain>
    </source>
</reference>
<dbReference type="Pfam" id="PF03073">
    <property type="entry name" value="TspO_MBR"/>
    <property type="match status" value="1"/>
</dbReference>
<dbReference type="STRING" id="64702.SAMN05443377_12819"/>